<organism evidence="2 3">
    <name type="scientific">Alishewanella agri BL06</name>
    <dbReference type="NCBI Taxonomy" id="1195246"/>
    <lineage>
        <taxon>Bacteria</taxon>
        <taxon>Pseudomonadati</taxon>
        <taxon>Pseudomonadota</taxon>
        <taxon>Gammaproteobacteria</taxon>
        <taxon>Alteromonadales</taxon>
        <taxon>Alteromonadaceae</taxon>
        <taxon>Alishewanella</taxon>
    </lineage>
</organism>
<feature type="domain" description="DUF7939" evidence="1">
    <location>
        <begin position="453"/>
        <end position="532"/>
    </location>
</feature>
<name>I8UAV4_9ALTE</name>
<sequence length="547" mass="60441">MVTRLLVVILFSQLLFGGAAMAFSSLQSSVDKNPAMLGEAITLVVTADARLSADALDYRELQQDFRVMVPAVSQSTQVINGRTSHSTSWSLTLFPRSTGSFRIPAFTINGISSTPIALEVIEQAQSQTKQDIFLEAKLSGYPSVYVQQMLYYDVVIYFSGDLQRGNLTEPALEGAEIQRLGPDVEGTALVDGVRYRTITRRYAITPQQSGNLSIQPPLFTGDMIDRDPSRYNYFSRSKTVMAEAEPVRLEIKPQPDNFPGNWLVAGLVTLTEEWQPEGAELKAGEPVTRIITLSAVDVAANQLPELSQQYPDGIRAYQEQPQSRGAERSGRMVAQKVYTTALIASSNGSLVLPEIRLPWWNNQTNQLDYAVLPERTLQVSGQAQQPISPAPVIQTKVQTQTPTANHWQWNYTSNLLAGLWLSSLLLVGYLLQRRASIARTAPTSQSDASYSPKALQRACQTGDAKAAAQALLYWGKQRFQPAPRSLGELRRHAGTPAFADALLQLEQQLYGQQNTPWQGDMLYQAWQQLPKATATSQRSALTALYPE</sequence>
<dbReference type="Pfam" id="PF13584">
    <property type="entry name" value="BatD"/>
    <property type="match status" value="1"/>
</dbReference>
<dbReference type="Proteomes" id="UP000035062">
    <property type="component" value="Unassembled WGS sequence"/>
</dbReference>
<dbReference type="InterPro" id="IPR057699">
    <property type="entry name" value="DUF7939"/>
</dbReference>
<dbReference type="RefSeq" id="WP_008983160.1">
    <property type="nucleotide sequence ID" value="NZ_AKKU01000001.1"/>
</dbReference>
<evidence type="ECO:0000313" key="3">
    <source>
        <dbReference type="Proteomes" id="UP000035062"/>
    </source>
</evidence>
<dbReference type="InterPro" id="IPR025738">
    <property type="entry name" value="BatD"/>
</dbReference>
<dbReference type="Pfam" id="PF25607">
    <property type="entry name" value="DUF7939"/>
    <property type="match status" value="1"/>
</dbReference>
<dbReference type="PANTHER" id="PTHR40940:SF1">
    <property type="entry name" value="PROTEIN BATD"/>
    <property type="match status" value="1"/>
</dbReference>
<dbReference type="PANTHER" id="PTHR40940">
    <property type="entry name" value="PROTEIN BATD-RELATED"/>
    <property type="match status" value="1"/>
</dbReference>
<dbReference type="PATRIC" id="fig|1195246.3.peg.185"/>
<gene>
    <name evidence="2" type="ORF">AGRI_00910</name>
</gene>
<accession>I8UAV4</accession>
<reference evidence="2 3" key="1">
    <citation type="journal article" date="2012" name="J. Bacteriol.">
        <title>Genome Sequence of Pectin-Degrading Alishewanella agri, Isolated from Landfill Soil.</title>
        <authorList>
            <person name="Kim J."/>
            <person name="Jung J."/>
            <person name="Sung J.S."/>
            <person name="Chun J."/>
            <person name="Park W."/>
        </authorList>
    </citation>
    <scope>NUCLEOTIDE SEQUENCE [LARGE SCALE GENOMIC DNA]</scope>
    <source>
        <strain evidence="2 3">BL06</strain>
    </source>
</reference>
<dbReference type="EMBL" id="AKKU01000001">
    <property type="protein sequence ID" value="EIW90386.1"/>
    <property type="molecule type" value="Genomic_DNA"/>
</dbReference>
<dbReference type="AlphaFoldDB" id="I8UAV4"/>
<evidence type="ECO:0000259" key="1">
    <source>
        <dbReference type="Pfam" id="PF25607"/>
    </source>
</evidence>
<keyword evidence="3" id="KW-1185">Reference proteome</keyword>
<comment type="caution">
    <text evidence="2">The sequence shown here is derived from an EMBL/GenBank/DDBJ whole genome shotgun (WGS) entry which is preliminary data.</text>
</comment>
<protein>
    <recommendedName>
        <fullName evidence="1">DUF7939 domain-containing protein</fullName>
    </recommendedName>
</protein>
<evidence type="ECO:0000313" key="2">
    <source>
        <dbReference type="EMBL" id="EIW90386.1"/>
    </source>
</evidence>
<dbReference type="STRING" id="1195246.AGRI_00910"/>
<proteinExistence type="predicted"/>
<dbReference type="eggNOG" id="COG0457">
    <property type="taxonomic scope" value="Bacteria"/>
</dbReference>